<dbReference type="Proteomes" id="UP001139516">
    <property type="component" value="Unassembled WGS sequence"/>
</dbReference>
<protein>
    <submittedName>
        <fullName evidence="2">Glutaredoxin family protein</fullName>
    </submittedName>
</protein>
<dbReference type="PROSITE" id="PS51354">
    <property type="entry name" value="GLUTAREDOXIN_2"/>
    <property type="match status" value="1"/>
</dbReference>
<evidence type="ECO:0000313" key="3">
    <source>
        <dbReference type="Proteomes" id="UP001139516"/>
    </source>
</evidence>
<dbReference type="AlphaFoldDB" id="A0A9X1YAI1"/>
<dbReference type="InterPro" id="IPR036249">
    <property type="entry name" value="Thioredoxin-like_sf"/>
</dbReference>
<comment type="caution">
    <text evidence="2">The sequence shown here is derived from an EMBL/GenBank/DDBJ whole genome shotgun (WGS) entry which is preliminary data.</text>
</comment>
<dbReference type="Gene3D" id="3.40.30.10">
    <property type="entry name" value="Glutaredoxin"/>
    <property type="match status" value="1"/>
</dbReference>
<dbReference type="InterPro" id="IPR002109">
    <property type="entry name" value="Glutaredoxin"/>
</dbReference>
<evidence type="ECO:0000313" key="2">
    <source>
        <dbReference type="EMBL" id="MCK8786543.1"/>
    </source>
</evidence>
<evidence type="ECO:0000259" key="1">
    <source>
        <dbReference type="Pfam" id="PF00462"/>
    </source>
</evidence>
<dbReference type="CDD" id="cd02976">
    <property type="entry name" value="NrdH"/>
    <property type="match status" value="1"/>
</dbReference>
<dbReference type="EMBL" id="JALPRX010000088">
    <property type="protein sequence ID" value="MCK8786543.1"/>
    <property type="molecule type" value="Genomic_DNA"/>
</dbReference>
<dbReference type="SUPFAM" id="SSF52833">
    <property type="entry name" value="Thioredoxin-like"/>
    <property type="match status" value="1"/>
</dbReference>
<accession>A0A9X1YAI1</accession>
<feature type="domain" description="Glutaredoxin" evidence="1">
    <location>
        <begin position="20"/>
        <end position="79"/>
    </location>
</feature>
<organism evidence="2 3">
    <name type="scientific">Roseomonas acroporae</name>
    <dbReference type="NCBI Taxonomy" id="2937791"/>
    <lineage>
        <taxon>Bacteria</taxon>
        <taxon>Pseudomonadati</taxon>
        <taxon>Pseudomonadota</taxon>
        <taxon>Alphaproteobacteria</taxon>
        <taxon>Acetobacterales</taxon>
        <taxon>Roseomonadaceae</taxon>
        <taxon>Roseomonas</taxon>
    </lineage>
</organism>
<keyword evidence="3" id="KW-1185">Reference proteome</keyword>
<dbReference type="Pfam" id="PF00462">
    <property type="entry name" value="Glutaredoxin"/>
    <property type="match status" value="1"/>
</dbReference>
<reference evidence="2" key="1">
    <citation type="submission" date="2022-04" db="EMBL/GenBank/DDBJ databases">
        <title>Roseomonas acroporae sp. nov., isolated from coral Acropora digitifera.</title>
        <authorList>
            <person name="Sun H."/>
        </authorList>
    </citation>
    <scope>NUCLEOTIDE SEQUENCE</scope>
    <source>
        <strain evidence="2">NAR14</strain>
    </source>
</reference>
<proteinExistence type="predicted"/>
<sequence length="98" mass="10868">MLGTIYGAPARPVGLRTGPVVVYGNRWCGITMMVRRYLDRAGVPYQFVDLETHPEVRQQLEWVTGGYVASPTVYVGGEVLVQPSISELEWALSRSGVR</sequence>
<gene>
    <name evidence="2" type="ORF">M0638_19385</name>
</gene>
<dbReference type="RefSeq" id="WP_248668658.1">
    <property type="nucleotide sequence ID" value="NZ_JALPRX010000088.1"/>
</dbReference>
<name>A0A9X1YAI1_9PROT</name>